<proteinExistence type="predicted"/>
<gene>
    <name evidence="1" type="ORF">UFOVP210_8</name>
</gene>
<sequence>MYQIKQSEATAARRRIPVLFVSSTDGFTPVTPTSPAAYISANGATWVAATNAVAVATLAAGQSAAGVYYLELTAAELANLGWITVNIQATNARQYNAHIQVMAYDPYDVVRIGLTSIPNVAQGTTGSLPTGNATGQVTVATNNDKTGYSLTQAFPTNFSSLAITVGGAVTAGTVSDKTGYSLSATQTYNNSGSVGSVTGAVGSVTGAVGSVTGNVSGNVTGSIGSLTATAVQNIWDDLTSNNTTVGSVGKLLVDNLNAPVGNNTPALMWANATRTLSAGTNIVLAKGTGITGFNDIAATDVWASATRTLSSGANIVLAKGTGITGFNDITANTIWSEALPGTYTSGQAGFKLNAAGSAADPWATSIPGAYSAGSAGFIIGNNLNATVSSRMATFTLPTNFSSLAISGTGAVTAGTVSDKTGYSLSGSQTFSTTGSVGSVTSGVTVTTNNDKTGYSLVTAPPTAATIATTVWSENISSYNTNNTAGKVLKDLNALNPGITGNTTNNITATTTTFSVDRNDSDNTFNHQTIVFTSGLLNGVSSDIITWTKVGSYAVVTVGDPLPSAPSNNTPFYILPQHVQSIDDIVSGVWNEVRSTSSPSGGTPAAGTYGYYLDSRVSTAGGGGGGGSSVTVRQGPFALKSEQDTIDGVVEALVGATLPLQIQVTDGDGVPVPISGTATIALKSYNSAGTLVETTTGTLDMAALGYISASFTTTTTATAGRYTVVAEVTDSTVIKYGGLQLLVKAL</sequence>
<dbReference type="EMBL" id="LR798251">
    <property type="protein sequence ID" value="CAB5217737.1"/>
    <property type="molecule type" value="Genomic_DNA"/>
</dbReference>
<organism evidence="1">
    <name type="scientific">uncultured Caudovirales phage</name>
    <dbReference type="NCBI Taxonomy" id="2100421"/>
    <lineage>
        <taxon>Viruses</taxon>
        <taxon>Duplodnaviria</taxon>
        <taxon>Heunggongvirae</taxon>
        <taxon>Uroviricota</taxon>
        <taxon>Caudoviricetes</taxon>
        <taxon>Peduoviridae</taxon>
        <taxon>Maltschvirus</taxon>
        <taxon>Maltschvirus maltsch</taxon>
    </lineage>
</organism>
<reference evidence="1" key="1">
    <citation type="submission" date="2020-05" db="EMBL/GenBank/DDBJ databases">
        <authorList>
            <person name="Chiriac C."/>
            <person name="Salcher M."/>
            <person name="Ghai R."/>
            <person name="Kavagutti S V."/>
        </authorList>
    </citation>
    <scope>NUCLEOTIDE SEQUENCE</scope>
</reference>
<protein>
    <submittedName>
        <fullName evidence="1">Uncharacterized protein</fullName>
    </submittedName>
</protein>
<accession>A0A6J7WJ22</accession>
<name>A0A6J7WJ22_9CAUD</name>
<evidence type="ECO:0000313" key="1">
    <source>
        <dbReference type="EMBL" id="CAB5217737.1"/>
    </source>
</evidence>